<sequence length="134" mass="14116">MQYRIRQVKLVTAFVAALLGGALAQSAEDTMAGKVDARPSTPGEWQTAFVGHVYDGVPASEAQVRQDSMGRFLKSLGLERLWQVTGDQQVQEGWYSAALGVTVITKATTGSSASLTARVMDGQVTSPALSAAGQ</sequence>
<gene>
    <name evidence="2" type="ORF">ACFOPQ_15910</name>
</gene>
<proteinExistence type="predicted"/>
<feature type="chain" id="PRO_5047185004" evidence="1">
    <location>
        <begin position="25"/>
        <end position="134"/>
    </location>
</feature>
<evidence type="ECO:0000256" key="1">
    <source>
        <dbReference type="SAM" id="SignalP"/>
    </source>
</evidence>
<accession>A0ABV8AAU3</accession>
<dbReference type="EMBL" id="JBHRZF010000184">
    <property type="protein sequence ID" value="MFC3862250.1"/>
    <property type="molecule type" value="Genomic_DNA"/>
</dbReference>
<dbReference type="RefSeq" id="WP_380079941.1">
    <property type="nucleotide sequence ID" value="NZ_JBHRZF010000184.1"/>
</dbReference>
<organism evidence="2 3">
    <name type="scientific">Deinococcus antarcticus</name>
    <dbReference type="NCBI Taxonomy" id="1298767"/>
    <lineage>
        <taxon>Bacteria</taxon>
        <taxon>Thermotogati</taxon>
        <taxon>Deinococcota</taxon>
        <taxon>Deinococci</taxon>
        <taxon>Deinococcales</taxon>
        <taxon>Deinococcaceae</taxon>
        <taxon>Deinococcus</taxon>
    </lineage>
</organism>
<feature type="signal peptide" evidence="1">
    <location>
        <begin position="1"/>
        <end position="24"/>
    </location>
</feature>
<evidence type="ECO:0000313" key="2">
    <source>
        <dbReference type="EMBL" id="MFC3862250.1"/>
    </source>
</evidence>
<protein>
    <submittedName>
        <fullName evidence="2">Uncharacterized protein</fullName>
    </submittedName>
</protein>
<comment type="caution">
    <text evidence="2">The sequence shown here is derived from an EMBL/GenBank/DDBJ whole genome shotgun (WGS) entry which is preliminary data.</text>
</comment>
<keyword evidence="3" id="KW-1185">Reference proteome</keyword>
<dbReference type="Proteomes" id="UP001595748">
    <property type="component" value="Unassembled WGS sequence"/>
</dbReference>
<reference evidence="3" key="1">
    <citation type="journal article" date="2019" name="Int. J. Syst. Evol. Microbiol.">
        <title>The Global Catalogue of Microorganisms (GCM) 10K type strain sequencing project: providing services to taxonomists for standard genome sequencing and annotation.</title>
        <authorList>
            <consortium name="The Broad Institute Genomics Platform"/>
            <consortium name="The Broad Institute Genome Sequencing Center for Infectious Disease"/>
            <person name="Wu L."/>
            <person name="Ma J."/>
        </authorList>
    </citation>
    <scope>NUCLEOTIDE SEQUENCE [LARGE SCALE GENOMIC DNA]</scope>
    <source>
        <strain evidence="3">CCTCC AB 2013263</strain>
    </source>
</reference>
<keyword evidence="1" id="KW-0732">Signal</keyword>
<evidence type="ECO:0000313" key="3">
    <source>
        <dbReference type="Proteomes" id="UP001595748"/>
    </source>
</evidence>
<name>A0ABV8AAU3_9DEIO</name>